<feature type="compositionally biased region" description="Low complexity" evidence="1">
    <location>
        <begin position="170"/>
        <end position="184"/>
    </location>
</feature>
<name>A0AAW0SW81_SCYPA</name>
<feature type="compositionally biased region" description="Gly residues" evidence="1">
    <location>
        <begin position="185"/>
        <end position="200"/>
    </location>
</feature>
<evidence type="ECO:0000256" key="1">
    <source>
        <dbReference type="SAM" id="MobiDB-lite"/>
    </source>
</evidence>
<dbReference type="SUPFAM" id="SSF50729">
    <property type="entry name" value="PH domain-like"/>
    <property type="match status" value="1"/>
</dbReference>
<feature type="compositionally biased region" description="Low complexity" evidence="1">
    <location>
        <begin position="487"/>
        <end position="506"/>
    </location>
</feature>
<dbReference type="Gene3D" id="2.30.29.30">
    <property type="entry name" value="Pleckstrin-homology domain (PH domain)/Phosphotyrosine-binding domain (PTB)"/>
    <property type="match status" value="1"/>
</dbReference>
<evidence type="ECO:0008006" key="4">
    <source>
        <dbReference type="Google" id="ProtNLM"/>
    </source>
</evidence>
<evidence type="ECO:0000313" key="2">
    <source>
        <dbReference type="EMBL" id="KAK8379346.1"/>
    </source>
</evidence>
<feature type="compositionally biased region" description="Basic and acidic residues" evidence="1">
    <location>
        <begin position="453"/>
        <end position="463"/>
    </location>
</feature>
<dbReference type="PANTHER" id="PTHR41148">
    <property type="entry name" value="LP09875P"/>
    <property type="match status" value="1"/>
</dbReference>
<feature type="compositionally biased region" description="Basic and acidic residues" evidence="1">
    <location>
        <begin position="512"/>
        <end position="528"/>
    </location>
</feature>
<dbReference type="PANTHER" id="PTHR41148:SF1">
    <property type="entry name" value="LP09875P"/>
    <property type="match status" value="1"/>
</dbReference>
<dbReference type="Proteomes" id="UP001487740">
    <property type="component" value="Unassembled WGS sequence"/>
</dbReference>
<feature type="compositionally biased region" description="Pro residues" evidence="1">
    <location>
        <begin position="296"/>
        <end position="309"/>
    </location>
</feature>
<feature type="compositionally biased region" description="Pro residues" evidence="1">
    <location>
        <begin position="386"/>
        <end position="400"/>
    </location>
</feature>
<protein>
    <recommendedName>
        <fullName evidence="4">PID domain-containing protein</fullName>
    </recommendedName>
</protein>
<proteinExistence type="predicted"/>
<feature type="region of interest" description="Disordered" evidence="1">
    <location>
        <begin position="163"/>
        <end position="200"/>
    </location>
</feature>
<feature type="compositionally biased region" description="Basic and acidic residues" evidence="1">
    <location>
        <begin position="414"/>
        <end position="443"/>
    </location>
</feature>
<feature type="compositionally biased region" description="Basic and acidic residues" evidence="1">
    <location>
        <begin position="364"/>
        <end position="379"/>
    </location>
</feature>
<keyword evidence="3" id="KW-1185">Reference proteome</keyword>
<gene>
    <name evidence="2" type="ORF">O3P69_019322</name>
</gene>
<accession>A0AAW0SW81</accession>
<comment type="caution">
    <text evidence="2">The sequence shown here is derived from an EMBL/GenBank/DDBJ whole genome shotgun (WGS) entry which is preliminary data.</text>
</comment>
<feature type="region of interest" description="Disordered" evidence="1">
    <location>
        <begin position="221"/>
        <end position="603"/>
    </location>
</feature>
<dbReference type="EMBL" id="JARAKH010000043">
    <property type="protein sequence ID" value="KAK8379346.1"/>
    <property type="molecule type" value="Genomic_DNA"/>
</dbReference>
<organism evidence="2 3">
    <name type="scientific">Scylla paramamosain</name>
    <name type="common">Mud crab</name>
    <dbReference type="NCBI Taxonomy" id="85552"/>
    <lineage>
        <taxon>Eukaryota</taxon>
        <taxon>Metazoa</taxon>
        <taxon>Ecdysozoa</taxon>
        <taxon>Arthropoda</taxon>
        <taxon>Crustacea</taxon>
        <taxon>Multicrustacea</taxon>
        <taxon>Malacostraca</taxon>
        <taxon>Eumalacostraca</taxon>
        <taxon>Eucarida</taxon>
        <taxon>Decapoda</taxon>
        <taxon>Pleocyemata</taxon>
        <taxon>Brachyura</taxon>
        <taxon>Eubrachyura</taxon>
        <taxon>Portunoidea</taxon>
        <taxon>Portunidae</taxon>
        <taxon>Portuninae</taxon>
        <taxon>Scylla</taxon>
    </lineage>
</organism>
<evidence type="ECO:0000313" key="3">
    <source>
        <dbReference type="Proteomes" id="UP001487740"/>
    </source>
</evidence>
<dbReference type="InterPro" id="IPR011993">
    <property type="entry name" value="PH-like_dom_sf"/>
</dbReference>
<sequence>MRQRGPAEARVRKASYYVWFLGAGECRGLRGVECVRPVLAALLARERATPPDKVTLQVSGRGVRVLAAGDGGAAPSRHFIPAAAITYVQQEARPEDDLVSCVLLVYNPATRCPVHLHAYRCDSTQTAALLRRHLAQLAGRPDHQAKLAALEARLHARGLPLPPCPPCGATPPTQGSDGASTGSSSSGGGGSGTGGTGGSGGGVSSLYDSLAAELREKLGGRGAPLLLPPRDYDSPGGAPPNPRKGAATTPSTPAPQDDDQATRSSGIGSDHHSTPSPTHEPDDDDDDWLGYDPHPPHPQPPPPPPPPTCHPHHRSPPAPPTTTTTTPPDQPAPPEAAPDRWSPPCEARRPPPDTCPPSASPSSPRERFQDAREKFRSLERWGAPPSHTPPPWEGSTPPPRHAPRAHSPVRGRSPTREWRGARQRSPEREQQYQRARSMHDLSGRRGAGAPHPDAPHDPRRRSLYEGTEEGVGGRGPRRYRSHASLGGRRASSPSPSSCCSSSSAGSYAPLPEARRPPGLDRATARPDPLEGALRAGPLPMHAPLHHHHHHHPAAPRRTFDYPVNGGTAPLHMARAPPPPLDDAPPQRRPRPPPPQFVRGAARY</sequence>
<dbReference type="AlphaFoldDB" id="A0AAW0SW81"/>
<feature type="compositionally biased region" description="Basic residues" evidence="1">
    <location>
        <begin position="543"/>
        <end position="554"/>
    </location>
</feature>
<reference evidence="2 3" key="1">
    <citation type="submission" date="2023-03" db="EMBL/GenBank/DDBJ databases">
        <title>High-quality genome of Scylla paramamosain provides insights in environmental adaptation.</title>
        <authorList>
            <person name="Zhang L."/>
        </authorList>
    </citation>
    <scope>NUCLEOTIDE SEQUENCE [LARGE SCALE GENOMIC DNA]</scope>
    <source>
        <strain evidence="2">LZ_2023a</strain>
        <tissue evidence="2">Muscle</tissue>
    </source>
</reference>